<feature type="chain" id="PRO_5045982541" evidence="1">
    <location>
        <begin position="23"/>
        <end position="460"/>
    </location>
</feature>
<dbReference type="Proteomes" id="UP001500427">
    <property type="component" value="Unassembled WGS sequence"/>
</dbReference>
<dbReference type="InterPro" id="IPR050490">
    <property type="entry name" value="Bact_solute-bd_prot1"/>
</dbReference>
<gene>
    <name evidence="2" type="ORF">GCM10023258_01280</name>
</gene>
<evidence type="ECO:0000256" key="1">
    <source>
        <dbReference type="SAM" id="SignalP"/>
    </source>
</evidence>
<feature type="signal peptide" evidence="1">
    <location>
        <begin position="1"/>
        <end position="22"/>
    </location>
</feature>
<evidence type="ECO:0000313" key="3">
    <source>
        <dbReference type="Proteomes" id="UP001500427"/>
    </source>
</evidence>
<protein>
    <submittedName>
        <fullName evidence="2">Extracellular solute-binding protein</fullName>
    </submittedName>
</protein>
<dbReference type="PANTHER" id="PTHR43649:SF14">
    <property type="entry name" value="BLR3389 PROTEIN"/>
    <property type="match status" value="1"/>
</dbReference>
<comment type="caution">
    <text evidence="2">The sequence shown here is derived from an EMBL/GenBank/DDBJ whole genome shotgun (WGS) entry which is preliminary data.</text>
</comment>
<dbReference type="PANTHER" id="PTHR43649">
    <property type="entry name" value="ARABINOSE-BINDING PROTEIN-RELATED"/>
    <property type="match status" value="1"/>
</dbReference>
<sequence length="460" mass="48836">MNRRPGAVALSAAALTLTVALAGCGSSGSSGSAAPGAKGGDAGTLTVAYQRTSQFTQLDAVLKKAKSEYEAAHAGTTVELVPIEAEQDQYFTKLALMNRSASTAPDVIYEDSFQVRSDAAAGYLAPIDDQLKAWSDWSQFDDTAKQAGLGDDGKTYGVSMGTDTRALYYNKKLFAQAGLPTDWQPKTWDDVLAAARTIKAKLPDVTPFNIYAGKSTGEGTSMQGFEMLLYGTDSTLFDTEAKKWVTGSQGFKDSLNFYKTVYGEKLGPDLDLALDATVGSRVSTELLPQGKLAIALDGSWLPGQWIKGDNAWPQWEDSIGYAPMPTQKGQAPGSTSMSGGWLLSVGANAPDKKAAVDFIGTALNRENSLKYATENSQIAVRKDVASDKDYLDFNPSFKFFSSLVPVTHFRPATPDYSQISGAIQVAVESVATGAATPDEAASTYDQSLVGIVGEDKTQAS</sequence>
<dbReference type="RefSeq" id="WP_345505482.1">
    <property type="nucleotide sequence ID" value="NZ_BAABIW010000001.1"/>
</dbReference>
<name>A0ABP9J1H5_9MICO</name>
<accession>A0ABP9J1H5</accession>
<keyword evidence="3" id="KW-1185">Reference proteome</keyword>
<reference evidence="3" key="1">
    <citation type="journal article" date="2019" name="Int. J. Syst. Evol. Microbiol.">
        <title>The Global Catalogue of Microorganisms (GCM) 10K type strain sequencing project: providing services to taxonomists for standard genome sequencing and annotation.</title>
        <authorList>
            <consortium name="The Broad Institute Genomics Platform"/>
            <consortium name="The Broad Institute Genome Sequencing Center for Infectious Disease"/>
            <person name="Wu L."/>
            <person name="Ma J."/>
        </authorList>
    </citation>
    <scope>NUCLEOTIDE SEQUENCE [LARGE SCALE GENOMIC DNA]</scope>
    <source>
        <strain evidence="3">JCM 17687</strain>
    </source>
</reference>
<dbReference type="SUPFAM" id="SSF53850">
    <property type="entry name" value="Periplasmic binding protein-like II"/>
    <property type="match status" value="1"/>
</dbReference>
<keyword evidence="1" id="KW-0732">Signal</keyword>
<dbReference type="InterPro" id="IPR006059">
    <property type="entry name" value="SBP"/>
</dbReference>
<proteinExistence type="predicted"/>
<evidence type="ECO:0000313" key="2">
    <source>
        <dbReference type="EMBL" id="GAA5016063.1"/>
    </source>
</evidence>
<organism evidence="2 3">
    <name type="scientific">Terrabacter aeriphilus</name>
    <dbReference type="NCBI Taxonomy" id="515662"/>
    <lineage>
        <taxon>Bacteria</taxon>
        <taxon>Bacillati</taxon>
        <taxon>Actinomycetota</taxon>
        <taxon>Actinomycetes</taxon>
        <taxon>Micrococcales</taxon>
        <taxon>Intrasporangiaceae</taxon>
        <taxon>Terrabacter</taxon>
    </lineage>
</organism>
<dbReference type="Gene3D" id="3.40.190.10">
    <property type="entry name" value="Periplasmic binding protein-like II"/>
    <property type="match status" value="2"/>
</dbReference>
<dbReference type="PROSITE" id="PS51257">
    <property type="entry name" value="PROKAR_LIPOPROTEIN"/>
    <property type="match status" value="1"/>
</dbReference>
<dbReference type="Pfam" id="PF01547">
    <property type="entry name" value="SBP_bac_1"/>
    <property type="match status" value="1"/>
</dbReference>
<dbReference type="EMBL" id="BAABIW010000001">
    <property type="protein sequence ID" value="GAA5016063.1"/>
    <property type="molecule type" value="Genomic_DNA"/>
</dbReference>